<reference evidence="5 7" key="1">
    <citation type="submission" date="2016-06" db="EMBL/GenBank/DDBJ databases">
        <authorList>
            <person name="Kjaerup R.B."/>
            <person name="Dalgaard T.S."/>
            <person name="Juul-Madsen H.R."/>
        </authorList>
    </citation>
    <scope>NUCLEOTIDE SEQUENCE [LARGE SCALE GENOMIC DNA]</scope>
    <source>
        <strain evidence="5">Orrdi1</strain>
    </source>
</reference>
<gene>
    <name evidence="5" type="ORF">ODI_00872</name>
    <name evidence="6" type="ORF">ODI_R4093</name>
</gene>
<dbReference type="Pfam" id="PF08212">
    <property type="entry name" value="Lipocalin_2"/>
    <property type="match status" value="1"/>
</dbReference>
<evidence type="ECO:0000259" key="4">
    <source>
        <dbReference type="Pfam" id="PF08212"/>
    </source>
</evidence>
<sequence length="181" mass="20433">MLRRLLPLLFLACVGCASTQDSTVATVPQVDLDRYTGKWYEIASYPMYFQRKCLGDTTAQYTAREDGRIDVLNRCRTAKGFDEADGIATVVPDSGNARLRVSFFWPFKGDYWIIGLDPLYRWAVVGSPDRKYLWILARSPEMSAMRLEEALAAARAQGYDLKELRYTEQNGKTSAPGAAKR</sequence>
<dbReference type="PRINTS" id="PR01171">
    <property type="entry name" value="BCTLIPOCALIN"/>
</dbReference>
<dbReference type="PANTHER" id="PTHR10612:SF34">
    <property type="entry name" value="APOLIPOPROTEIN D"/>
    <property type="match status" value="1"/>
</dbReference>
<feature type="signal peptide" evidence="2">
    <location>
        <begin position="1"/>
        <end position="19"/>
    </location>
</feature>
<dbReference type="EMBL" id="LT907988">
    <property type="protein sequence ID" value="SOE52342.1"/>
    <property type="molecule type" value="Genomic_DNA"/>
</dbReference>
<dbReference type="InterPro" id="IPR022272">
    <property type="entry name" value="Lipocalin_CS"/>
</dbReference>
<accession>A0A1C3K5W7</accession>
<keyword evidence="2" id="KW-0998">Cell outer membrane</keyword>
<keyword evidence="2 3" id="KW-0449">Lipoprotein</keyword>
<evidence type="ECO:0000256" key="1">
    <source>
        <dbReference type="ARBA" id="ARBA00006889"/>
    </source>
</evidence>
<evidence type="ECO:0000313" key="6">
    <source>
        <dbReference type="EMBL" id="SOE52342.1"/>
    </source>
</evidence>
<dbReference type="EMBL" id="FLRC01000044">
    <property type="protein sequence ID" value="SBT26747.1"/>
    <property type="molecule type" value="Genomic_DNA"/>
</dbReference>
<name>A0A1C3K5W7_9BURK</name>
<dbReference type="GO" id="GO:0008289">
    <property type="term" value="F:lipid binding"/>
    <property type="evidence" value="ECO:0007669"/>
    <property type="project" value="UniProtKB-UniRule"/>
</dbReference>
<feature type="lipid moiety-binding region" description="S-diacylglycerol cysteine" evidence="3">
    <location>
        <position position="16"/>
    </location>
</feature>
<dbReference type="PROSITE" id="PS00213">
    <property type="entry name" value="LIPOCALIN"/>
    <property type="match status" value="1"/>
</dbReference>
<keyword evidence="2" id="KW-0732">Signal</keyword>
<dbReference type="PIRSF" id="PIRSF036893">
    <property type="entry name" value="Lipocalin_ApoD"/>
    <property type="match status" value="1"/>
</dbReference>
<dbReference type="STRING" id="1851544.ODI_00872"/>
<evidence type="ECO:0000313" key="5">
    <source>
        <dbReference type="EMBL" id="SBT26747.1"/>
    </source>
</evidence>
<reference evidence="6 7" key="2">
    <citation type="submission" date="2017-08" db="EMBL/GenBank/DDBJ databases">
        <authorList>
            <person name="de Groot N.N."/>
        </authorList>
    </citation>
    <scope>NUCLEOTIDE SEQUENCE [LARGE SCALE GENOMIC DNA]</scope>
    <source>
        <strain evidence="6">Orrdi1</strain>
    </source>
</reference>
<keyword evidence="2" id="KW-0472">Membrane</keyword>
<protein>
    <recommendedName>
        <fullName evidence="2">Outer membrane lipoprotein Blc</fullName>
    </recommendedName>
</protein>
<dbReference type="KEGG" id="odi:ODI_R4093"/>
<keyword evidence="3" id="KW-0564">Palmitate</keyword>
<feature type="chain" id="PRO_5015023981" description="Outer membrane lipoprotein Blc" evidence="2">
    <location>
        <begin position="20"/>
        <end position="181"/>
    </location>
</feature>
<dbReference type="SUPFAM" id="SSF50814">
    <property type="entry name" value="Lipocalins"/>
    <property type="match status" value="1"/>
</dbReference>
<dbReference type="RefSeq" id="WP_067757108.1">
    <property type="nucleotide sequence ID" value="NZ_LT907988.1"/>
</dbReference>
<evidence type="ECO:0000256" key="3">
    <source>
        <dbReference type="PIRSR" id="PIRSR036893-52"/>
    </source>
</evidence>
<comment type="subcellular location">
    <subcellularLocation>
        <location evidence="2">Cell outer membrane</location>
    </subcellularLocation>
</comment>
<evidence type="ECO:0000313" key="7">
    <source>
        <dbReference type="Proteomes" id="UP000078558"/>
    </source>
</evidence>
<dbReference type="InterPro" id="IPR002446">
    <property type="entry name" value="Lipocalin_bac"/>
</dbReference>
<dbReference type="PANTHER" id="PTHR10612">
    <property type="entry name" value="APOLIPOPROTEIN D"/>
    <property type="match status" value="1"/>
</dbReference>
<dbReference type="OrthoDB" id="9793905at2"/>
<dbReference type="InterPro" id="IPR012674">
    <property type="entry name" value="Calycin"/>
</dbReference>
<comment type="similarity">
    <text evidence="1 2">Belongs to the calycin superfamily. Lipocalin family.</text>
</comment>
<feature type="domain" description="Lipocalin/cytosolic fatty-acid binding" evidence="4">
    <location>
        <begin position="30"/>
        <end position="169"/>
    </location>
</feature>
<evidence type="ECO:0000256" key="2">
    <source>
        <dbReference type="PIRNR" id="PIRNR036893"/>
    </source>
</evidence>
<dbReference type="Proteomes" id="UP000078558">
    <property type="component" value="Chromosome I"/>
</dbReference>
<dbReference type="InterPro" id="IPR047202">
    <property type="entry name" value="Lipocalin_Blc-like_dom"/>
</dbReference>
<dbReference type="GO" id="GO:0009279">
    <property type="term" value="C:cell outer membrane"/>
    <property type="evidence" value="ECO:0007669"/>
    <property type="project" value="UniProtKB-SubCell"/>
</dbReference>
<dbReference type="GO" id="GO:0006950">
    <property type="term" value="P:response to stress"/>
    <property type="evidence" value="ECO:0007669"/>
    <property type="project" value="UniProtKB-ARBA"/>
</dbReference>
<dbReference type="Gene3D" id="2.40.128.20">
    <property type="match status" value="1"/>
</dbReference>
<dbReference type="InterPro" id="IPR000566">
    <property type="entry name" value="Lipocln_cytosolic_FA-bd_dom"/>
</dbReference>
<comment type="subunit">
    <text evidence="2">Homodimer.</text>
</comment>
<organism evidence="5 7">
    <name type="scientific">Orrella dioscoreae</name>
    <dbReference type="NCBI Taxonomy" id="1851544"/>
    <lineage>
        <taxon>Bacteria</taxon>
        <taxon>Pseudomonadati</taxon>
        <taxon>Pseudomonadota</taxon>
        <taxon>Betaproteobacteria</taxon>
        <taxon>Burkholderiales</taxon>
        <taxon>Alcaligenaceae</taxon>
        <taxon>Orrella</taxon>
    </lineage>
</organism>
<dbReference type="AlphaFoldDB" id="A0A1C3K5W7"/>
<proteinExistence type="inferred from homology"/>
<feature type="lipid moiety-binding region" description="N-palmitoyl cysteine" evidence="3">
    <location>
        <position position="16"/>
    </location>
</feature>
<dbReference type="CDD" id="cd19438">
    <property type="entry name" value="lipocalin_Blc-like"/>
    <property type="match status" value="1"/>
</dbReference>
<comment type="function">
    <text evidence="2">Involved in the storage or transport of lipids necessary for membrane maintenance under stressful conditions. Displays a binding preference for lysophospholipids.</text>
</comment>
<dbReference type="InterPro" id="IPR022271">
    <property type="entry name" value="Lipocalin_ApoD"/>
</dbReference>
<keyword evidence="7" id="KW-1185">Reference proteome</keyword>
<keyword evidence="2" id="KW-0446">Lipid-binding</keyword>